<evidence type="ECO:0000256" key="7">
    <source>
        <dbReference type="ARBA" id="ARBA00022692"/>
    </source>
</evidence>
<dbReference type="PRINTS" id="PR00344">
    <property type="entry name" value="BCTRLSENSOR"/>
</dbReference>
<keyword evidence="9 17" id="KW-0418">Kinase</keyword>
<evidence type="ECO:0000256" key="6">
    <source>
        <dbReference type="ARBA" id="ARBA00022679"/>
    </source>
</evidence>
<name>A0A850EQ48_9BACL</name>
<dbReference type="Pfam" id="PF06580">
    <property type="entry name" value="His_kinase"/>
    <property type="match status" value="1"/>
</dbReference>
<dbReference type="EC" id="2.7.13.3" evidence="3"/>
<accession>A0A850EQ48</accession>
<dbReference type="RefSeq" id="WP_175372165.1">
    <property type="nucleotide sequence ID" value="NZ_JABWCS010000210.1"/>
</dbReference>
<keyword evidence="12" id="KW-0902">Two-component regulatory system</keyword>
<feature type="coiled-coil region" evidence="14">
    <location>
        <begin position="346"/>
        <end position="373"/>
    </location>
</feature>
<protein>
    <recommendedName>
        <fullName evidence="3">histidine kinase</fullName>
        <ecNumber evidence="3">2.7.13.3</ecNumber>
    </recommendedName>
</protein>
<dbReference type="Pfam" id="PF02518">
    <property type="entry name" value="HATPase_c"/>
    <property type="match status" value="1"/>
</dbReference>
<comment type="catalytic activity">
    <reaction evidence="1">
        <text>ATP + protein L-histidine = ADP + protein N-phospho-L-histidine.</text>
        <dbReference type="EC" id="2.7.13.3"/>
    </reaction>
</comment>
<evidence type="ECO:0000256" key="10">
    <source>
        <dbReference type="ARBA" id="ARBA00022840"/>
    </source>
</evidence>
<dbReference type="Proteomes" id="UP000564806">
    <property type="component" value="Unassembled WGS sequence"/>
</dbReference>
<evidence type="ECO:0000256" key="9">
    <source>
        <dbReference type="ARBA" id="ARBA00022777"/>
    </source>
</evidence>
<feature type="coiled-coil region" evidence="14">
    <location>
        <begin position="54"/>
        <end position="81"/>
    </location>
</feature>
<sequence length="580" mass="66994">MLHSNRTYFNFRSLRGRLAFVLVLAAIFPIVVIGFISYRWIYTVQTQKIDQDLQNSVIWQKEELERKIEEMERVSQLLDIEGGIGRDVVRFLDSTAPYERSTLYRNISSSMANVNFSNPNLVAMFFYSPDSSQKVMFPNSPDLAGFEPERLKLLFQQRNFSYYGPDRTLTRTDNNLVFSLMRKLENSPRPPLYVYIEIKVVGFSDQFADTSGRSPGDHLYYTLMNDSGELLFSNLPEASSAAINGAHPLPAGYKAFEAKGQHGWKLYQFVPMKDYKHEINKWISQFILFSLLSLLFGVSLAWGVWRMVYRPLRMVNHEILNFRQQRVADPPTDTGLVEFNHILYNITEMRNRIHELITDVEEKEKRRGKLEVEKLLVQINPHFLHNTLNTIQWLARMQGQSNIAQLVTIFTRVLHFNLGKQNIIVELRAEIAALKDYIELQNIRYDHIFNVDIQVPDELLDIQVPRFILQPLVENALYHAFNQDEGEITVLAVLANSDTLMIEVRDNGSGIPATKLTEMLSEERIDQGSGLGIGLRYVRKMLEVYYGDSAEWIVESHPDAGTSIVMKLPTVIREERVQND</sequence>
<dbReference type="SUPFAM" id="SSF55874">
    <property type="entry name" value="ATPase domain of HSP90 chaperone/DNA topoisomerase II/histidine kinase"/>
    <property type="match status" value="1"/>
</dbReference>
<evidence type="ECO:0000256" key="1">
    <source>
        <dbReference type="ARBA" id="ARBA00000085"/>
    </source>
</evidence>
<keyword evidence="8" id="KW-0547">Nucleotide-binding</keyword>
<dbReference type="GO" id="GO:0005886">
    <property type="term" value="C:plasma membrane"/>
    <property type="evidence" value="ECO:0007669"/>
    <property type="project" value="UniProtKB-SubCell"/>
</dbReference>
<dbReference type="InterPro" id="IPR036890">
    <property type="entry name" value="HATPase_C_sf"/>
</dbReference>
<dbReference type="PANTHER" id="PTHR34220">
    <property type="entry name" value="SENSOR HISTIDINE KINASE YPDA"/>
    <property type="match status" value="1"/>
</dbReference>
<dbReference type="PROSITE" id="PS50109">
    <property type="entry name" value="HIS_KIN"/>
    <property type="match status" value="1"/>
</dbReference>
<evidence type="ECO:0000256" key="8">
    <source>
        <dbReference type="ARBA" id="ARBA00022741"/>
    </source>
</evidence>
<keyword evidence="13 15" id="KW-0472">Membrane</keyword>
<dbReference type="Gene3D" id="3.30.565.10">
    <property type="entry name" value="Histidine kinase-like ATPase, C-terminal domain"/>
    <property type="match status" value="1"/>
</dbReference>
<evidence type="ECO:0000256" key="14">
    <source>
        <dbReference type="SAM" id="Coils"/>
    </source>
</evidence>
<keyword evidence="5" id="KW-0597">Phosphoprotein</keyword>
<dbReference type="SMART" id="SM00387">
    <property type="entry name" value="HATPase_c"/>
    <property type="match status" value="1"/>
</dbReference>
<dbReference type="AlphaFoldDB" id="A0A850EQ48"/>
<dbReference type="InterPro" id="IPR050640">
    <property type="entry name" value="Bact_2-comp_sensor_kinase"/>
</dbReference>
<keyword evidence="18" id="KW-1185">Reference proteome</keyword>
<feature type="transmembrane region" description="Helical" evidence="15">
    <location>
        <begin position="20"/>
        <end position="41"/>
    </location>
</feature>
<feature type="domain" description="Histidine kinase" evidence="16">
    <location>
        <begin position="468"/>
        <end position="572"/>
    </location>
</feature>
<keyword evidence="4" id="KW-1003">Cell membrane</keyword>
<evidence type="ECO:0000256" key="3">
    <source>
        <dbReference type="ARBA" id="ARBA00012438"/>
    </source>
</evidence>
<dbReference type="PANTHER" id="PTHR34220:SF11">
    <property type="entry name" value="SENSOR PROTEIN KINASE HPTS"/>
    <property type="match status" value="1"/>
</dbReference>
<evidence type="ECO:0000259" key="16">
    <source>
        <dbReference type="PROSITE" id="PS50109"/>
    </source>
</evidence>
<evidence type="ECO:0000256" key="13">
    <source>
        <dbReference type="ARBA" id="ARBA00023136"/>
    </source>
</evidence>
<keyword evidence="6" id="KW-0808">Transferase</keyword>
<evidence type="ECO:0000256" key="12">
    <source>
        <dbReference type="ARBA" id="ARBA00023012"/>
    </source>
</evidence>
<evidence type="ECO:0000256" key="2">
    <source>
        <dbReference type="ARBA" id="ARBA00004651"/>
    </source>
</evidence>
<gene>
    <name evidence="17" type="ORF">HPT30_15040</name>
</gene>
<dbReference type="GO" id="GO:0000155">
    <property type="term" value="F:phosphorelay sensor kinase activity"/>
    <property type="evidence" value="ECO:0007669"/>
    <property type="project" value="InterPro"/>
</dbReference>
<evidence type="ECO:0000313" key="17">
    <source>
        <dbReference type="EMBL" id="NUU61657.1"/>
    </source>
</evidence>
<dbReference type="InterPro" id="IPR004358">
    <property type="entry name" value="Sig_transdc_His_kin-like_C"/>
</dbReference>
<keyword evidence="7 15" id="KW-0812">Transmembrane</keyword>
<keyword evidence="11 15" id="KW-1133">Transmembrane helix</keyword>
<dbReference type="GO" id="GO:0005524">
    <property type="term" value="F:ATP binding"/>
    <property type="evidence" value="ECO:0007669"/>
    <property type="project" value="UniProtKB-KW"/>
</dbReference>
<evidence type="ECO:0000313" key="18">
    <source>
        <dbReference type="Proteomes" id="UP000564806"/>
    </source>
</evidence>
<evidence type="ECO:0000256" key="11">
    <source>
        <dbReference type="ARBA" id="ARBA00022989"/>
    </source>
</evidence>
<feature type="transmembrane region" description="Helical" evidence="15">
    <location>
        <begin position="282"/>
        <end position="305"/>
    </location>
</feature>
<dbReference type="InterPro" id="IPR003594">
    <property type="entry name" value="HATPase_dom"/>
</dbReference>
<keyword evidence="14" id="KW-0175">Coiled coil</keyword>
<evidence type="ECO:0000256" key="5">
    <source>
        <dbReference type="ARBA" id="ARBA00022553"/>
    </source>
</evidence>
<reference evidence="17" key="1">
    <citation type="submission" date="2020-06" db="EMBL/GenBank/DDBJ databases">
        <title>Paenibacillus sp. nov., isolated from soil.</title>
        <authorList>
            <person name="Seo Y.L."/>
        </authorList>
    </citation>
    <scope>NUCLEOTIDE SEQUENCE [LARGE SCALE GENOMIC DNA]</scope>
    <source>
        <strain evidence="17">JW14</strain>
    </source>
</reference>
<organism evidence="17 18">
    <name type="scientific">Paenibacillus agri</name>
    <dbReference type="NCBI Taxonomy" id="2744309"/>
    <lineage>
        <taxon>Bacteria</taxon>
        <taxon>Bacillati</taxon>
        <taxon>Bacillota</taxon>
        <taxon>Bacilli</taxon>
        <taxon>Bacillales</taxon>
        <taxon>Paenibacillaceae</taxon>
        <taxon>Paenibacillus</taxon>
    </lineage>
</organism>
<dbReference type="InterPro" id="IPR010559">
    <property type="entry name" value="Sig_transdc_His_kin_internal"/>
</dbReference>
<proteinExistence type="predicted"/>
<evidence type="ECO:0000256" key="15">
    <source>
        <dbReference type="SAM" id="Phobius"/>
    </source>
</evidence>
<comment type="caution">
    <text evidence="17">The sequence shown here is derived from an EMBL/GenBank/DDBJ whole genome shotgun (WGS) entry which is preliminary data.</text>
</comment>
<dbReference type="InterPro" id="IPR005467">
    <property type="entry name" value="His_kinase_dom"/>
</dbReference>
<evidence type="ECO:0000256" key="4">
    <source>
        <dbReference type="ARBA" id="ARBA00022475"/>
    </source>
</evidence>
<comment type="subcellular location">
    <subcellularLocation>
        <location evidence="2">Cell membrane</location>
        <topology evidence="2">Multi-pass membrane protein</topology>
    </subcellularLocation>
</comment>
<keyword evidence="10" id="KW-0067">ATP-binding</keyword>
<dbReference type="EMBL" id="JABWCS010000210">
    <property type="protein sequence ID" value="NUU61657.1"/>
    <property type="molecule type" value="Genomic_DNA"/>
</dbReference>